<dbReference type="Proteomes" id="UP001057481">
    <property type="component" value="Unassembled WGS sequence"/>
</dbReference>
<dbReference type="InterPro" id="IPR015421">
    <property type="entry name" value="PyrdxlP-dep_Trfase_major"/>
</dbReference>
<evidence type="ECO:0000313" key="8">
    <source>
        <dbReference type="EMBL" id="MCM2436487.1"/>
    </source>
</evidence>
<keyword evidence="5" id="KW-0663">Pyridoxal phosphate</keyword>
<reference evidence="8" key="1">
    <citation type="submission" date="2021-04" db="EMBL/GenBank/DDBJ databases">
        <title>Taxonomic assessment of Weissella genus.</title>
        <authorList>
            <person name="Fanelli F."/>
            <person name="Chieffi D."/>
            <person name="Dell'Aquila A."/>
            <person name="Gyu-Sung C."/>
            <person name="Franz C.M.A.P."/>
            <person name="Fusco V."/>
        </authorList>
    </citation>
    <scope>NUCLEOTIDE SEQUENCE</scope>
    <source>
        <strain evidence="8">LMG 25373</strain>
    </source>
</reference>
<proteinExistence type="inferred from homology"/>
<keyword evidence="9" id="KW-1185">Reference proteome</keyword>
<dbReference type="Pfam" id="PF00155">
    <property type="entry name" value="Aminotran_1_2"/>
    <property type="match status" value="1"/>
</dbReference>
<dbReference type="InterPro" id="IPR015422">
    <property type="entry name" value="PyrdxlP-dep_Trfase_small"/>
</dbReference>
<dbReference type="PANTHER" id="PTHR46383:SF4">
    <property type="entry name" value="AMINOTRANSFERASE"/>
    <property type="match status" value="1"/>
</dbReference>
<evidence type="ECO:0000256" key="5">
    <source>
        <dbReference type="ARBA" id="ARBA00022898"/>
    </source>
</evidence>
<dbReference type="SUPFAM" id="SSF53383">
    <property type="entry name" value="PLP-dependent transferases"/>
    <property type="match status" value="1"/>
</dbReference>
<accession>A0ABT0VF51</accession>
<feature type="domain" description="Aminotransferase class I/classII large" evidence="7">
    <location>
        <begin position="36"/>
        <end position="385"/>
    </location>
</feature>
<evidence type="ECO:0000256" key="4">
    <source>
        <dbReference type="ARBA" id="ARBA00022679"/>
    </source>
</evidence>
<dbReference type="InterPro" id="IPR004839">
    <property type="entry name" value="Aminotransferase_I/II_large"/>
</dbReference>
<dbReference type="EMBL" id="JAGMVS010000037">
    <property type="protein sequence ID" value="MCM2436487.1"/>
    <property type="molecule type" value="Genomic_DNA"/>
</dbReference>
<evidence type="ECO:0000259" key="7">
    <source>
        <dbReference type="Pfam" id="PF00155"/>
    </source>
</evidence>
<dbReference type="PANTHER" id="PTHR46383">
    <property type="entry name" value="ASPARTATE AMINOTRANSFERASE"/>
    <property type="match status" value="1"/>
</dbReference>
<protein>
    <recommendedName>
        <fullName evidence="6">Aminotransferase</fullName>
        <ecNumber evidence="6">2.6.1.-</ecNumber>
    </recommendedName>
</protein>
<evidence type="ECO:0000313" key="9">
    <source>
        <dbReference type="Proteomes" id="UP001057481"/>
    </source>
</evidence>
<keyword evidence="4 6" id="KW-0808">Transferase</keyword>
<dbReference type="Gene3D" id="3.90.1150.10">
    <property type="entry name" value="Aspartate Aminotransferase, domain 1"/>
    <property type="match status" value="1"/>
</dbReference>
<dbReference type="RefSeq" id="WP_205142935.1">
    <property type="nucleotide sequence ID" value="NZ_JAFBDN010000002.1"/>
</dbReference>
<dbReference type="EC" id="2.6.1.-" evidence="6"/>
<dbReference type="GO" id="GO:0008483">
    <property type="term" value="F:transaminase activity"/>
    <property type="evidence" value="ECO:0007669"/>
    <property type="project" value="UniProtKB-KW"/>
</dbReference>
<gene>
    <name evidence="8" type="ORF">KAK10_00865</name>
</gene>
<dbReference type="CDD" id="cd00609">
    <property type="entry name" value="AAT_like"/>
    <property type="match status" value="1"/>
</dbReference>
<comment type="cofactor">
    <cofactor evidence="1 6">
        <name>pyridoxal 5'-phosphate</name>
        <dbReference type="ChEBI" id="CHEBI:597326"/>
    </cofactor>
</comment>
<comment type="caution">
    <text evidence="8">The sequence shown here is derived from an EMBL/GenBank/DDBJ whole genome shotgun (WGS) entry which is preliminary data.</text>
</comment>
<dbReference type="InterPro" id="IPR050596">
    <property type="entry name" value="AspAT/PAT-like"/>
</dbReference>
<evidence type="ECO:0000256" key="2">
    <source>
        <dbReference type="ARBA" id="ARBA00007441"/>
    </source>
</evidence>
<organism evidence="8 9">
    <name type="scientific">Periweissella beninensis</name>
    <dbReference type="NCBI Taxonomy" id="504936"/>
    <lineage>
        <taxon>Bacteria</taxon>
        <taxon>Bacillati</taxon>
        <taxon>Bacillota</taxon>
        <taxon>Bacilli</taxon>
        <taxon>Lactobacillales</taxon>
        <taxon>Lactobacillaceae</taxon>
        <taxon>Periweissella</taxon>
    </lineage>
</organism>
<name>A0ABT0VF51_9LACO</name>
<sequence>MPKLKASLSKKTNEKLLAIRPSAIRAFDEQVSNIPDILKLTLGEPDFDVPEIIKNAAITSIKENDSHYAASRGTTALRNAIKAFLQRKYHLTYDALNEIIVTIGATEALAATIATTINPGDEVLIPTPTFPLYEAIVKTYGGIPVLVNTATDNFILTANRLAQELAKHPQIKLVVLNFPSNPTGVTYTEPQLSEISSVLKEKDVFVLTDEIYSELTYDHKHTSIAKYLPNQTILINGASKAFAMTGYRIGLIAGPAELITEITKMHQFTITTPVNSSMAAATTAFLAGDIDSEKMKQSYLQRRNYLMEALDNLGLSYLLPKGAFYLFIKIPANYQTDDFKFALDLAKKGHVALVPGSVFGPGGEGFVRLSYAASQKKLEEAIKRIEKFILNN</sequence>
<keyword evidence="3 6" id="KW-0032">Aminotransferase</keyword>
<evidence type="ECO:0000256" key="1">
    <source>
        <dbReference type="ARBA" id="ARBA00001933"/>
    </source>
</evidence>
<evidence type="ECO:0000256" key="6">
    <source>
        <dbReference type="RuleBase" id="RU000481"/>
    </source>
</evidence>
<comment type="similarity">
    <text evidence="2 6">Belongs to the class-I pyridoxal-phosphate-dependent aminotransferase family.</text>
</comment>
<dbReference type="PROSITE" id="PS00105">
    <property type="entry name" value="AA_TRANSFER_CLASS_1"/>
    <property type="match status" value="1"/>
</dbReference>
<dbReference type="InterPro" id="IPR015424">
    <property type="entry name" value="PyrdxlP-dep_Trfase"/>
</dbReference>
<evidence type="ECO:0000256" key="3">
    <source>
        <dbReference type="ARBA" id="ARBA00022576"/>
    </source>
</evidence>
<dbReference type="InterPro" id="IPR004838">
    <property type="entry name" value="NHTrfase_class1_PyrdxlP-BS"/>
</dbReference>
<dbReference type="Gene3D" id="3.40.640.10">
    <property type="entry name" value="Type I PLP-dependent aspartate aminotransferase-like (Major domain)"/>
    <property type="match status" value="1"/>
</dbReference>